<evidence type="ECO:0000256" key="4">
    <source>
        <dbReference type="ARBA" id="ARBA00023136"/>
    </source>
</evidence>
<organism evidence="6 7">
    <name type="scientific">Anaerocolumna cellulosilytica</name>
    <dbReference type="NCBI Taxonomy" id="433286"/>
    <lineage>
        <taxon>Bacteria</taxon>
        <taxon>Bacillati</taxon>
        <taxon>Bacillota</taxon>
        <taxon>Clostridia</taxon>
        <taxon>Lachnospirales</taxon>
        <taxon>Lachnospiraceae</taxon>
        <taxon>Anaerocolumna</taxon>
    </lineage>
</organism>
<sequence length="386" mass="43924">MQVFKIYFKILKNSSLSLALYAIVFVILITVISLGQAKDPLNFEETKVNTALVNYDSDSVFVQNFLAYLSNYCNFIELEGEENELIDVLIFRKAEYMLTIPYGFGEDIMKGKDVNVEKKTISGGLYETAIDQAINRYITTAKVYLYANPILSEQNVVNYVNQDMNTEATVSINYNHIGRNYSFHNKYFNFASYILLASSFLGVGMVMLTFYNVHIRRRNLVTPMNFKSMDLQLIAGNIIFVIAWDIFIILLGILLAPDKYIDLSVLMFWFNFFIFSLGALSIGFLSAILVKRKEVNNMLSFILPLGLSFISGAFIPQTMLDKGVLKLAQFSPLYWFVRANDSIAVLQSYAFMDMIDIFKFIGIQFGFAVAVFSVALVAGKQWRQSN</sequence>
<dbReference type="GO" id="GO:0140359">
    <property type="term" value="F:ABC-type transporter activity"/>
    <property type="evidence" value="ECO:0007669"/>
    <property type="project" value="InterPro"/>
</dbReference>
<evidence type="ECO:0000256" key="2">
    <source>
        <dbReference type="ARBA" id="ARBA00022692"/>
    </source>
</evidence>
<keyword evidence="3" id="KW-1133">Transmembrane helix</keyword>
<dbReference type="EMBL" id="AP023367">
    <property type="protein sequence ID" value="BCJ95744.1"/>
    <property type="molecule type" value="Genomic_DNA"/>
</dbReference>
<keyword evidence="2" id="KW-0812">Transmembrane</keyword>
<dbReference type="AlphaFoldDB" id="A0A6S6QYN5"/>
<name>A0A6S6QYN5_9FIRM</name>
<dbReference type="Proteomes" id="UP000515561">
    <property type="component" value="Chromosome"/>
</dbReference>
<dbReference type="RefSeq" id="WP_184093733.1">
    <property type="nucleotide sequence ID" value="NZ_AP023367.1"/>
</dbReference>
<feature type="domain" description="ABC-2 type transporter transmembrane" evidence="5">
    <location>
        <begin position="21"/>
        <end position="376"/>
    </location>
</feature>
<evidence type="ECO:0000256" key="3">
    <source>
        <dbReference type="ARBA" id="ARBA00022989"/>
    </source>
</evidence>
<keyword evidence="7" id="KW-1185">Reference proteome</keyword>
<accession>A0A6S6QYN5</accession>
<dbReference type="Pfam" id="PF12698">
    <property type="entry name" value="ABC2_membrane_3"/>
    <property type="match status" value="1"/>
</dbReference>
<keyword evidence="4" id="KW-0472">Membrane</keyword>
<reference evidence="6 7" key="1">
    <citation type="journal article" date="2016" name="Int. J. Syst. Evol. Microbiol.">
        <title>Descriptions of Anaerotaenia torta gen. nov., sp. nov. and Anaerocolumna cellulosilytica gen. nov., sp. nov. isolated from a methanogenic reactor of cattle waste.</title>
        <authorList>
            <person name="Uek A."/>
            <person name="Ohtaki Y."/>
            <person name="Kaku N."/>
            <person name="Ueki K."/>
        </authorList>
    </citation>
    <scope>NUCLEOTIDE SEQUENCE [LARGE SCALE GENOMIC DNA]</scope>
    <source>
        <strain evidence="6 7">SN021</strain>
    </source>
</reference>
<dbReference type="GO" id="GO:0016020">
    <property type="term" value="C:membrane"/>
    <property type="evidence" value="ECO:0007669"/>
    <property type="project" value="UniProtKB-SubCell"/>
</dbReference>
<dbReference type="Gene3D" id="3.40.1710.10">
    <property type="entry name" value="abc type-2 transporter like domain"/>
    <property type="match status" value="1"/>
</dbReference>
<proteinExistence type="predicted"/>
<evidence type="ECO:0000313" key="6">
    <source>
        <dbReference type="EMBL" id="BCJ95744.1"/>
    </source>
</evidence>
<evidence type="ECO:0000259" key="5">
    <source>
        <dbReference type="Pfam" id="PF12698"/>
    </source>
</evidence>
<dbReference type="KEGG" id="acel:acsn021_33130"/>
<protein>
    <recommendedName>
        <fullName evidence="5">ABC-2 type transporter transmembrane domain-containing protein</fullName>
    </recommendedName>
</protein>
<evidence type="ECO:0000313" key="7">
    <source>
        <dbReference type="Proteomes" id="UP000515561"/>
    </source>
</evidence>
<comment type="subcellular location">
    <subcellularLocation>
        <location evidence="1">Membrane</location>
        <topology evidence="1">Multi-pass membrane protein</topology>
    </subcellularLocation>
</comment>
<evidence type="ECO:0000256" key="1">
    <source>
        <dbReference type="ARBA" id="ARBA00004141"/>
    </source>
</evidence>
<gene>
    <name evidence="6" type="ORF">acsn021_33130</name>
</gene>
<dbReference type="InterPro" id="IPR013525">
    <property type="entry name" value="ABC2_TM"/>
</dbReference>